<feature type="repeat" description="PPR" evidence="2">
    <location>
        <begin position="321"/>
        <end position="355"/>
    </location>
</feature>
<name>A0A7C9ET01_OPUST</name>
<keyword evidence="1" id="KW-0677">Repeat</keyword>
<dbReference type="InterPro" id="IPR046848">
    <property type="entry name" value="E_motif"/>
</dbReference>
<sequence length="544" mass="60025">MLNIKACYCIICGILAMPICHLWHGSFSNPAHSSHFTAKIHISQCSLKLKINIPDQTQRKMASSHQTLLFPQTISQLQAILYTSGLHQDPDIAHEIITNGNFKDSHLILERFGGSVAGFSSIWNALIRSSIARDLPREALLIFRAMRRTDVVPNNFTYPFLFKGCAAIGDLKEGQQIHGDVVKNGLDRDVYVQNTLMLFYGTCERIASAHHVFDGMSLRTLVSWNSIVSACVDNSEFLGAVEIFVKMRDCGCEPDETTMVLLLSACGELGSLNLGKWSHGQVLEKGLMVNCHLGTALIDMYAKCGSLNYARLVFGRMCERNILTWTAMISALAQHGFAMEALDLFCKMKAKNLVPNDVTFLGVLCACSHGGLVKEGYRVFHEMECVYGIKPTVAHCGAMVDMLGRAGLVKEAFNFIMNMPAKPDAVVWRTLLSACSIHNVNDQYGLQEKAQIVLLGLEPRRTGNLVLVSNMYAEGGMWEDAEILRAEMENSGLKKIAGESSIEIGRSVFKFKSGYDNCAKCEGVYSLLNGLSLHMKMVGLEVDA</sequence>
<evidence type="ECO:0000313" key="4">
    <source>
        <dbReference type="EMBL" id="MBA4676602.1"/>
    </source>
</evidence>
<dbReference type="InterPro" id="IPR046960">
    <property type="entry name" value="PPR_At4g14850-like_plant"/>
</dbReference>
<reference evidence="4" key="1">
    <citation type="journal article" date="2013" name="J. Plant Res.">
        <title>Effect of fungi and light on seed germination of three Opuntia species from semiarid lands of central Mexico.</title>
        <authorList>
            <person name="Delgado-Sanchez P."/>
            <person name="Jimenez-Bremont J.F."/>
            <person name="Guerrero-Gonzalez Mde L."/>
            <person name="Flores J."/>
        </authorList>
    </citation>
    <scope>NUCLEOTIDE SEQUENCE</scope>
    <source>
        <tissue evidence="4">Cladode</tissue>
    </source>
</reference>
<dbReference type="AlphaFoldDB" id="A0A7C9ET01"/>
<dbReference type="NCBIfam" id="TIGR00756">
    <property type="entry name" value="PPR"/>
    <property type="match status" value="3"/>
</dbReference>
<feature type="repeat" description="PPR" evidence="2">
    <location>
        <begin position="220"/>
        <end position="254"/>
    </location>
</feature>
<dbReference type="PANTHER" id="PTHR47926">
    <property type="entry name" value="PENTATRICOPEPTIDE REPEAT-CONTAINING PROTEIN"/>
    <property type="match status" value="1"/>
</dbReference>
<dbReference type="InterPro" id="IPR002885">
    <property type="entry name" value="PPR_rpt"/>
</dbReference>
<evidence type="ECO:0000256" key="3">
    <source>
        <dbReference type="SAM" id="SignalP"/>
    </source>
</evidence>
<dbReference type="GO" id="GO:0009451">
    <property type="term" value="P:RNA modification"/>
    <property type="evidence" value="ECO:0007669"/>
    <property type="project" value="InterPro"/>
</dbReference>
<keyword evidence="3" id="KW-0732">Signal</keyword>
<evidence type="ECO:0000256" key="1">
    <source>
        <dbReference type="ARBA" id="ARBA00022737"/>
    </source>
</evidence>
<dbReference type="GO" id="GO:0003723">
    <property type="term" value="F:RNA binding"/>
    <property type="evidence" value="ECO:0007669"/>
    <property type="project" value="InterPro"/>
</dbReference>
<dbReference type="FunFam" id="1.25.40.10:FF:000427">
    <property type="entry name" value="Pentatricopeptide repeat-containing protein chloroplastic"/>
    <property type="match status" value="1"/>
</dbReference>
<organism evidence="4">
    <name type="scientific">Opuntia streptacantha</name>
    <name type="common">Prickly pear cactus</name>
    <name type="synonym">Opuntia cardona</name>
    <dbReference type="NCBI Taxonomy" id="393608"/>
    <lineage>
        <taxon>Eukaryota</taxon>
        <taxon>Viridiplantae</taxon>
        <taxon>Streptophyta</taxon>
        <taxon>Embryophyta</taxon>
        <taxon>Tracheophyta</taxon>
        <taxon>Spermatophyta</taxon>
        <taxon>Magnoliopsida</taxon>
        <taxon>eudicotyledons</taxon>
        <taxon>Gunneridae</taxon>
        <taxon>Pentapetalae</taxon>
        <taxon>Caryophyllales</taxon>
        <taxon>Cactineae</taxon>
        <taxon>Cactaceae</taxon>
        <taxon>Opuntioideae</taxon>
        <taxon>Opuntia</taxon>
    </lineage>
</organism>
<dbReference type="Gene3D" id="1.25.40.10">
    <property type="entry name" value="Tetratricopeptide repeat domain"/>
    <property type="match status" value="3"/>
</dbReference>
<dbReference type="Pfam" id="PF13041">
    <property type="entry name" value="PPR_2"/>
    <property type="match status" value="3"/>
</dbReference>
<dbReference type="InterPro" id="IPR011990">
    <property type="entry name" value="TPR-like_helical_dom_sf"/>
</dbReference>
<proteinExistence type="predicted"/>
<protein>
    <submittedName>
        <fullName evidence="4">Peptidylprolyl isomerase</fullName>
        <ecNumber evidence="4">5.2.1.8</ecNumber>
    </submittedName>
</protein>
<dbReference type="FunFam" id="1.25.40.10:FF:000184">
    <property type="entry name" value="Pentatricopeptide repeat-containing protein, chloroplastic"/>
    <property type="match status" value="1"/>
</dbReference>
<dbReference type="EMBL" id="GISG01272038">
    <property type="protein sequence ID" value="MBA4676602.1"/>
    <property type="molecule type" value="Transcribed_RNA"/>
</dbReference>
<dbReference type="EC" id="5.2.1.8" evidence="4"/>
<dbReference type="Pfam" id="PF20431">
    <property type="entry name" value="E_motif"/>
    <property type="match status" value="1"/>
</dbReference>
<dbReference type="Pfam" id="PF01535">
    <property type="entry name" value="PPR"/>
    <property type="match status" value="1"/>
</dbReference>
<accession>A0A7C9ET01</accession>
<dbReference type="PROSITE" id="PS51375">
    <property type="entry name" value="PPR"/>
    <property type="match status" value="2"/>
</dbReference>
<feature type="signal peptide" evidence="3">
    <location>
        <begin position="1"/>
        <end position="16"/>
    </location>
</feature>
<evidence type="ECO:0000256" key="2">
    <source>
        <dbReference type="PROSITE-ProRule" id="PRU00708"/>
    </source>
</evidence>
<dbReference type="PANTHER" id="PTHR47926:SF347">
    <property type="entry name" value="PENTATRICOPEPTIDE REPEAT-CONTAINING PROTEIN"/>
    <property type="match status" value="1"/>
</dbReference>
<feature type="chain" id="PRO_5028199981" evidence="3">
    <location>
        <begin position="17"/>
        <end position="544"/>
    </location>
</feature>
<keyword evidence="4" id="KW-0413">Isomerase</keyword>
<dbReference type="GO" id="GO:0003755">
    <property type="term" value="F:peptidyl-prolyl cis-trans isomerase activity"/>
    <property type="evidence" value="ECO:0007669"/>
    <property type="project" value="UniProtKB-EC"/>
</dbReference>
<reference evidence="4" key="2">
    <citation type="submission" date="2020-07" db="EMBL/GenBank/DDBJ databases">
        <authorList>
            <person name="Vera ALvarez R."/>
            <person name="Arias-Moreno D.M."/>
            <person name="Jimenez-Jacinto V."/>
            <person name="Jimenez-Bremont J.F."/>
            <person name="Swaminathan K."/>
            <person name="Moose S.P."/>
            <person name="Guerrero-Gonzalez M.L."/>
            <person name="Marino-Ramirez L."/>
            <person name="Landsman D."/>
            <person name="Rodriguez-Kessler M."/>
            <person name="Delgado-Sanchez P."/>
        </authorList>
    </citation>
    <scope>NUCLEOTIDE SEQUENCE</scope>
    <source>
        <tissue evidence="4">Cladode</tissue>
    </source>
</reference>